<keyword evidence="4" id="KW-1185">Reference proteome</keyword>
<dbReference type="InterPro" id="IPR028098">
    <property type="entry name" value="Glyco_trans_4-like_N"/>
</dbReference>
<comment type="caution">
    <text evidence="3">The sequence shown here is derived from an EMBL/GenBank/DDBJ whole genome shotgun (WGS) entry which is preliminary data.</text>
</comment>
<gene>
    <name evidence="3" type="ORF">ACFQO9_07985</name>
</gene>
<dbReference type="Pfam" id="PF13439">
    <property type="entry name" value="Glyco_transf_4"/>
    <property type="match status" value="1"/>
</dbReference>
<dbReference type="Proteomes" id="UP001596550">
    <property type="component" value="Unassembled WGS sequence"/>
</dbReference>
<accession>A0ABW2LVP7</accession>
<dbReference type="GO" id="GO:0016757">
    <property type="term" value="F:glycosyltransferase activity"/>
    <property type="evidence" value="ECO:0007669"/>
    <property type="project" value="UniProtKB-KW"/>
</dbReference>
<feature type="domain" description="Glycosyl transferase family 1" evidence="1">
    <location>
        <begin position="198"/>
        <end position="352"/>
    </location>
</feature>
<evidence type="ECO:0000313" key="4">
    <source>
        <dbReference type="Proteomes" id="UP001596550"/>
    </source>
</evidence>
<feature type="domain" description="Glycosyltransferase subfamily 4-like N-terminal" evidence="2">
    <location>
        <begin position="14"/>
        <end position="188"/>
    </location>
</feature>
<dbReference type="PANTHER" id="PTHR12526">
    <property type="entry name" value="GLYCOSYLTRANSFERASE"/>
    <property type="match status" value="1"/>
</dbReference>
<name>A0ABW2LVP7_9FLAO</name>
<evidence type="ECO:0000259" key="1">
    <source>
        <dbReference type="Pfam" id="PF00534"/>
    </source>
</evidence>
<evidence type="ECO:0000313" key="3">
    <source>
        <dbReference type="EMBL" id="MFC7346649.1"/>
    </source>
</evidence>
<dbReference type="PANTHER" id="PTHR12526:SF627">
    <property type="entry name" value="D-RHAMNOSYLTRANSFERASE WBPZ"/>
    <property type="match status" value="1"/>
</dbReference>
<organism evidence="3 4">
    <name type="scientific">Chryseobacterium zhengzhouense</name>
    <dbReference type="NCBI Taxonomy" id="1636086"/>
    <lineage>
        <taxon>Bacteria</taxon>
        <taxon>Pseudomonadati</taxon>
        <taxon>Bacteroidota</taxon>
        <taxon>Flavobacteriia</taxon>
        <taxon>Flavobacteriales</taxon>
        <taxon>Weeksellaceae</taxon>
        <taxon>Chryseobacterium group</taxon>
        <taxon>Chryseobacterium</taxon>
    </lineage>
</organism>
<evidence type="ECO:0000259" key="2">
    <source>
        <dbReference type="Pfam" id="PF13439"/>
    </source>
</evidence>
<sequence>MKKILFVYYQNINPGGVARVMINLANELCEINYEVSILFLMEGENVFYDINPKIRIYTVNSFGHWVITKVNPFLDKYLSKFRYRFNLKKYIYDFGQWEMMIKWLKKNHQQYDTIISSWYKLSSQIAVHKNIAKKTFAWEHSNFEVGGKIWGDFLRPKYKNLKGIVCINSSSAEYYKKFNPNVYLIPNIIGEPFENITEIEFSEKTNQLIYVGRLDQEKNVKSIIDILSETDLKDFHLKIIGEGSEMNNLKRQVKEKNLDPKVIFTGRLPIHEIKNELLKSKIFLFTSINEAFGMVLLEAMFCGNALISYDCNYGPSDIINDNNGFLVPLNDQNFFSEKLTFLIENNKYLENLMKCSFTESKKWHKEVTMSKWKLILNS</sequence>
<dbReference type="Pfam" id="PF00534">
    <property type="entry name" value="Glycos_transf_1"/>
    <property type="match status" value="1"/>
</dbReference>
<keyword evidence="3" id="KW-0328">Glycosyltransferase</keyword>
<protein>
    <submittedName>
        <fullName evidence="3">Glycosyltransferase</fullName>
        <ecNumber evidence="3">2.4.-.-</ecNumber>
    </submittedName>
</protein>
<dbReference type="Gene3D" id="3.40.50.2000">
    <property type="entry name" value="Glycogen Phosphorylase B"/>
    <property type="match status" value="2"/>
</dbReference>
<proteinExistence type="predicted"/>
<dbReference type="EMBL" id="JBHTCR010000003">
    <property type="protein sequence ID" value="MFC7346649.1"/>
    <property type="molecule type" value="Genomic_DNA"/>
</dbReference>
<keyword evidence="3" id="KW-0808">Transferase</keyword>
<dbReference type="InterPro" id="IPR001296">
    <property type="entry name" value="Glyco_trans_1"/>
</dbReference>
<dbReference type="EC" id="2.4.-.-" evidence="3"/>
<dbReference type="SUPFAM" id="SSF53756">
    <property type="entry name" value="UDP-Glycosyltransferase/glycogen phosphorylase"/>
    <property type="match status" value="1"/>
</dbReference>
<dbReference type="RefSeq" id="WP_378176461.1">
    <property type="nucleotide sequence ID" value="NZ_JBHTCR010000003.1"/>
</dbReference>
<reference evidence="4" key="1">
    <citation type="journal article" date="2019" name="Int. J. Syst. Evol. Microbiol.">
        <title>The Global Catalogue of Microorganisms (GCM) 10K type strain sequencing project: providing services to taxonomists for standard genome sequencing and annotation.</title>
        <authorList>
            <consortium name="The Broad Institute Genomics Platform"/>
            <consortium name="The Broad Institute Genome Sequencing Center for Infectious Disease"/>
            <person name="Wu L."/>
            <person name="Ma J."/>
        </authorList>
    </citation>
    <scope>NUCLEOTIDE SEQUENCE [LARGE SCALE GENOMIC DNA]</scope>
    <source>
        <strain evidence="4">CCUG 54781</strain>
    </source>
</reference>